<evidence type="ECO:0000256" key="1">
    <source>
        <dbReference type="SAM" id="Coils"/>
    </source>
</evidence>
<dbReference type="EMBL" id="QGMG01001239">
    <property type="protein sequence ID" value="TVY50218.1"/>
    <property type="molecule type" value="Genomic_DNA"/>
</dbReference>
<keyword evidence="1" id="KW-0175">Coiled coil</keyword>
<feature type="non-terminal residue" evidence="2">
    <location>
        <position position="1"/>
    </location>
</feature>
<dbReference type="Proteomes" id="UP000481288">
    <property type="component" value="Unassembled WGS sequence"/>
</dbReference>
<dbReference type="AlphaFoldDB" id="A0A7D8YT25"/>
<feature type="non-terminal residue" evidence="2">
    <location>
        <position position="189"/>
    </location>
</feature>
<name>A0A7D8YT25_9HELO</name>
<accession>A0A7D8YT25</accession>
<evidence type="ECO:0000313" key="2">
    <source>
        <dbReference type="EMBL" id="TVY50218.1"/>
    </source>
</evidence>
<dbReference type="OrthoDB" id="3564679at2759"/>
<protein>
    <submittedName>
        <fullName evidence="2">Uncharacterized protein</fullName>
    </submittedName>
</protein>
<reference evidence="2 3" key="1">
    <citation type="submission" date="2018-05" db="EMBL/GenBank/DDBJ databases">
        <title>Whole genome sequencing for identification of molecular markers to develop diagnostic detection tools for the regulated plant pathogen Lachnellula willkommii.</title>
        <authorList>
            <person name="Giroux E."/>
            <person name="Bilodeau G."/>
        </authorList>
    </citation>
    <scope>NUCLEOTIDE SEQUENCE [LARGE SCALE GENOMIC DNA]</scope>
    <source>
        <strain evidence="2 3">CBS 625.97</strain>
    </source>
</reference>
<sequence>FPIEEQQHQLDLVRLRNDKSWYTRHDAIFSSPVRANTLPGFGMAQPNGGARGTRTPQMLEYERQAEERQKEYDRMQEERERMQGAEEKIQQEQERIAQEEYEMRQYYEAEALKHAEEMREEQCDYKWKRTGAGSISRIYAKNNAYDLGGLKELYQRVTFMALGQDDGDYVKWIYVDITCGCLFQQDCWP</sequence>
<evidence type="ECO:0000313" key="3">
    <source>
        <dbReference type="Proteomes" id="UP000481288"/>
    </source>
</evidence>
<comment type="caution">
    <text evidence="2">The sequence shown here is derived from an EMBL/GenBank/DDBJ whole genome shotgun (WGS) entry which is preliminary data.</text>
</comment>
<organism evidence="2 3">
    <name type="scientific">Lachnellula cervina</name>
    <dbReference type="NCBI Taxonomy" id="1316786"/>
    <lineage>
        <taxon>Eukaryota</taxon>
        <taxon>Fungi</taxon>
        <taxon>Dikarya</taxon>
        <taxon>Ascomycota</taxon>
        <taxon>Pezizomycotina</taxon>
        <taxon>Leotiomycetes</taxon>
        <taxon>Helotiales</taxon>
        <taxon>Lachnaceae</taxon>
        <taxon>Lachnellula</taxon>
    </lineage>
</organism>
<gene>
    <name evidence="2" type="ORF">LCER1_G008706</name>
</gene>
<keyword evidence="3" id="KW-1185">Reference proteome</keyword>
<proteinExistence type="predicted"/>
<feature type="coiled-coil region" evidence="1">
    <location>
        <begin position="58"/>
        <end position="109"/>
    </location>
</feature>